<evidence type="ECO:0000313" key="4">
    <source>
        <dbReference type="EMBL" id="GJD97658.1"/>
    </source>
</evidence>
<dbReference type="Gene3D" id="3.60.21.10">
    <property type="match status" value="1"/>
</dbReference>
<sequence>MLLLHLSDIHFRKDEVGTAMDPNASLRNELLLDAESMCNRLGKAPKAVLLSGDIAFAGDPSEYEYALSWLEDLCTRCGTSLSSVFVIPGNHDVVRKVASRNVIQALHKDIKNASEVALDGTIRGLLRDAEAGRLLYEALDPYNFFAQQFFCDLLPPERTIATRDLPLNDGSVLRLVGFNSAFVSSAADKKDDLFVDPACFQLKRERGVETLVMCHHPYNWLRQGDALRDHLNAFSRIHLFGHEHTSRIEPARDWVRVAASAAHPDRTESGWEPGYNLIELEVDGEGNDRRLKVAVHVRVWQTRPPEFRAKTDRGADAFRQEIRLDAWTPPVPAQPASPPQTASPAQADAAQGETPDLELARNDAMDTLRDISVRFFKLSLSQKSAIAGKLELLEDEDLNQPDFERFRRVFARAQARGKVQELDQEVKAASGRSR</sequence>
<dbReference type="Pfam" id="PF00149">
    <property type="entry name" value="Metallophos"/>
    <property type="match status" value="1"/>
</dbReference>
<dbReference type="SUPFAM" id="SSF56300">
    <property type="entry name" value="Metallo-dependent phosphatases"/>
    <property type="match status" value="1"/>
</dbReference>
<feature type="domain" description="Calcineurin-like phosphoesterase" evidence="2">
    <location>
        <begin position="1"/>
        <end position="245"/>
    </location>
</feature>
<evidence type="ECO:0000256" key="1">
    <source>
        <dbReference type="SAM" id="MobiDB-lite"/>
    </source>
</evidence>
<dbReference type="InterPro" id="IPR045533">
    <property type="entry name" value="GAAD"/>
</dbReference>
<dbReference type="PANTHER" id="PTHR31302:SF0">
    <property type="entry name" value="TRANSMEMBRANE PROTEIN WITH METALLOPHOSPHOESTERASE DOMAIN"/>
    <property type="match status" value="1"/>
</dbReference>
<dbReference type="EMBL" id="BPQP01000099">
    <property type="protein sequence ID" value="GJD97658.1"/>
    <property type="molecule type" value="Genomic_DNA"/>
</dbReference>
<feature type="compositionally biased region" description="Low complexity" evidence="1">
    <location>
        <begin position="339"/>
        <end position="351"/>
    </location>
</feature>
<proteinExistence type="predicted"/>
<accession>A0ABQ4S3E2</accession>
<dbReference type="Pfam" id="PF19976">
    <property type="entry name" value="GAAD"/>
    <property type="match status" value="1"/>
</dbReference>
<evidence type="ECO:0000259" key="3">
    <source>
        <dbReference type="Pfam" id="PF19976"/>
    </source>
</evidence>
<dbReference type="InterPro" id="IPR029052">
    <property type="entry name" value="Metallo-depent_PP-like"/>
</dbReference>
<protein>
    <submittedName>
        <fullName evidence="4">3',5'-cyclic adenosine monophosphate phosphodiesterase CpdA</fullName>
    </submittedName>
</protein>
<name>A0ABQ4S3E2_9HYPH</name>
<reference evidence="4" key="1">
    <citation type="journal article" date="2021" name="Front. Microbiol.">
        <title>Comprehensive Comparative Genomics and Phenotyping of Methylobacterium Species.</title>
        <authorList>
            <person name="Alessa O."/>
            <person name="Ogura Y."/>
            <person name="Fujitani Y."/>
            <person name="Takami H."/>
            <person name="Hayashi T."/>
            <person name="Sahin N."/>
            <person name="Tani A."/>
        </authorList>
    </citation>
    <scope>NUCLEOTIDE SEQUENCE</scope>
    <source>
        <strain evidence="4">DSM 19015</strain>
    </source>
</reference>
<dbReference type="InterPro" id="IPR004843">
    <property type="entry name" value="Calcineurin-like_PHP"/>
</dbReference>
<dbReference type="PANTHER" id="PTHR31302">
    <property type="entry name" value="TRANSMEMBRANE PROTEIN WITH METALLOPHOSPHOESTERASE DOMAIN-RELATED"/>
    <property type="match status" value="1"/>
</dbReference>
<reference evidence="4" key="2">
    <citation type="submission" date="2021-08" db="EMBL/GenBank/DDBJ databases">
        <authorList>
            <person name="Tani A."/>
            <person name="Ola A."/>
            <person name="Ogura Y."/>
            <person name="Katsura K."/>
            <person name="Hayashi T."/>
        </authorList>
    </citation>
    <scope>NUCLEOTIDE SEQUENCE</scope>
    <source>
        <strain evidence="4">DSM 19015</strain>
    </source>
</reference>
<dbReference type="Proteomes" id="UP001055125">
    <property type="component" value="Unassembled WGS sequence"/>
</dbReference>
<feature type="region of interest" description="Disordered" evidence="1">
    <location>
        <begin position="327"/>
        <end position="354"/>
    </location>
</feature>
<evidence type="ECO:0000259" key="2">
    <source>
        <dbReference type="Pfam" id="PF00149"/>
    </source>
</evidence>
<gene>
    <name evidence="4" type="primary">cpdA_6</name>
    <name evidence="4" type="ORF">OCOJLMKI_4891</name>
</gene>
<feature type="domain" description="GTPase-associated adaptor" evidence="3">
    <location>
        <begin position="368"/>
        <end position="427"/>
    </location>
</feature>
<keyword evidence="5" id="KW-1185">Reference proteome</keyword>
<evidence type="ECO:0000313" key="5">
    <source>
        <dbReference type="Proteomes" id="UP001055125"/>
    </source>
</evidence>
<comment type="caution">
    <text evidence="4">The sequence shown here is derived from an EMBL/GenBank/DDBJ whole genome shotgun (WGS) entry which is preliminary data.</text>
</comment>
<dbReference type="RefSeq" id="WP_238246714.1">
    <property type="nucleotide sequence ID" value="NZ_BPQP01000099.1"/>
</dbReference>
<dbReference type="InterPro" id="IPR051158">
    <property type="entry name" value="Metallophosphoesterase_sf"/>
</dbReference>
<feature type="compositionally biased region" description="Pro residues" evidence="1">
    <location>
        <begin position="329"/>
        <end position="338"/>
    </location>
</feature>
<organism evidence="4 5">
    <name type="scientific">Methylobacterium iners</name>
    <dbReference type="NCBI Taxonomy" id="418707"/>
    <lineage>
        <taxon>Bacteria</taxon>
        <taxon>Pseudomonadati</taxon>
        <taxon>Pseudomonadota</taxon>
        <taxon>Alphaproteobacteria</taxon>
        <taxon>Hyphomicrobiales</taxon>
        <taxon>Methylobacteriaceae</taxon>
        <taxon>Methylobacterium</taxon>
    </lineage>
</organism>